<dbReference type="Proteomes" id="UP000294933">
    <property type="component" value="Unassembled WGS sequence"/>
</dbReference>
<evidence type="ECO:0000256" key="1">
    <source>
        <dbReference type="SAM" id="MobiDB-lite"/>
    </source>
</evidence>
<name>A0A4Y7PKB0_9AGAM</name>
<reference evidence="2 3" key="1">
    <citation type="submission" date="2018-06" db="EMBL/GenBank/DDBJ databases">
        <title>A transcriptomic atlas of mushroom development highlights an independent origin of complex multicellularity.</title>
        <authorList>
            <consortium name="DOE Joint Genome Institute"/>
            <person name="Krizsan K."/>
            <person name="Almasi E."/>
            <person name="Merenyi Z."/>
            <person name="Sahu N."/>
            <person name="Viragh M."/>
            <person name="Koszo T."/>
            <person name="Mondo S."/>
            <person name="Kiss B."/>
            <person name="Balint B."/>
            <person name="Kues U."/>
            <person name="Barry K."/>
            <person name="Hegedus J.C."/>
            <person name="Henrissat B."/>
            <person name="Johnson J."/>
            <person name="Lipzen A."/>
            <person name="Ohm R."/>
            <person name="Nagy I."/>
            <person name="Pangilinan J."/>
            <person name="Yan J."/>
            <person name="Xiong Y."/>
            <person name="Grigoriev I.V."/>
            <person name="Hibbett D.S."/>
            <person name="Nagy L.G."/>
        </authorList>
    </citation>
    <scope>NUCLEOTIDE SEQUENCE [LARGE SCALE GENOMIC DNA]</scope>
    <source>
        <strain evidence="2 3">SZMC22713</strain>
    </source>
</reference>
<evidence type="ECO:0000313" key="3">
    <source>
        <dbReference type="Proteomes" id="UP000294933"/>
    </source>
</evidence>
<feature type="compositionally biased region" description="Basic residues" evidence="1">
    <location>
        <begin position="749"/>
        <end position="760"/>
    </location>
</feature>
<proteinExistence type="predicted"/>
<organism evidence="2 3">
    <name type="scientific">Rickenella mellea</name>
    <dbReference type="NCBI Taxonomy" id="50990"/>
    <lineage>
        <taxon>Eukaryota</taxon>
        <taxon>Fungi</taxon>
        <taxon>Dikarya</taxon>
        <taxon>Basidiomycota</taxon>
        <taxon>Agaricomycotina</taxon>
        <taxon>Agaricomycetes</taxon>
        <taxon>Hymenochaetales</taxon>
        <taxon>Rickenellaceae</taxon>
        <taxon>Rickenella</taxon>
    </lineage>
</organism>
<accession>A0A4Y7PKB0</accession>
<feature type="region of interest" description="Disordered" evidence="1">
    <location>
        <begin position="83"/>
        <end position="125"/>
    </location>
</feature>
<gene>
    <name evidence="2" type="ORF">BD410DRAFT_844808</name>
</gene>
<feature type="region of interest" description="Disordered" evidence="1">
    <location>
        <begin position="163"/>
        <end position="188"/>
    </location>
</feature>
<dbReference type="AlphaFoldDB" id="A0A4Y7PKB0"/>
<feature type="compositionally biased region" description="Basic and acidic residues" evidence="1">
    <location>
        <begin position="690"/>
        <end position="700"/>
    </location>
</feature>
<sequence length="774" mass="86847">MPREAKFEAIQQRIEHLKTRKKPDRITTRRLARLEESSRRALTREVKLLRRIVHVGDGEQRKAVGLRAFGSKRARMAVKIMNNDGGDAPMAEDAGHPAESSEMHGDLGEAPTSGGSGAVDSNELPERTGFLGRTVAVITGYFVTPQPRLAGTLGSMHAPRDLVENALNGGSPREPSSDQPSSDGEAAATTEADMQVVLYRPPAGDEADASLGAHESTGTNEVPPLHGDVEMAAEEWLGFQCDSDSALPSQDVHITDGTATGSGNENAPGIGVRLMEGMDVDAGDADAEDIDGNDREEDEDSDVDEDGDGDGDEEADDKNEEEEGGQMPVNDETLKELGAGSDLALLKASIKRLEQLQKLFLQQQQQQQTSNDSPKPPKGKKKGWKECEFRRKVREHLAELMDREGEDLPAPPSKTDKVIFKEVKKHGPTEENWSYAYDEIPRHAWNIAAERVFVKTFMEYYPREDRSKGEVEGAFRSHMRYIRELYFAQLKRKPAEEKLNKMKKKRRARRHTLLQHRSDAAKRKLGRKGLEHLVKVVEDLGVDGMSEDETDGEENQRTGARNYRVTDPVWRSKRGDFRGFLRTLDLLYTSTKYRPEDFQPVRGCWTRMRMAGEAEAPQFTSAVPHGLPKNCYDRDWLKALDPDDRDALNVQKAIDFRIPKDIVKFASRYVRCYTRDDRPALPDVVAQETQDIRKPEEDRTGSTNRMTPSNERKLAKREEKKRQQMEEMKKHDEAVKMAAESMENSGGGGKRRRRGGRGTKARKEGEGETDDDSE</sequence>
<protein>
    <submittedName>
        <fullName evidence="2">Uncharacterized protein</fullName>
    </submittedName>
</protein>
<dbReference type="OrthoDB" id="3271141at2759"/>
<feature type="compositionally biased region" description="Basic and acidic residues" evidence="1">
    <location>
        <begin position="93"/>
        <end position="107"/>
    </location>
</feature>
<feature type="region of interest" description="Disordered" evidence="1">
    <location>
        <begin position="681"/>
        <end position="774"/>
    </location>
</feature>
<dbReference type="EMBL" id="ML170257">
    <property type="protein sequence ID" value="TDL15913.1"/>
    <property type="molecule type" value="Genomic_DNA"/>
</dbReference>
<feature type="region of interest" description="Disordered" evidence="1">
    <location>
        <begin position="283"/>
        <end position="335"/>
    </location>
</feature>
<feature type="compositionally biased region" description="Acidic residues" evidence="1">
    <location>
        <begin position="283"/>
        <end position="324"/>
    </location>
</feature>
<feature type="region of interest" description="Disordered" evidence="1">
    <location>
        <begin position="362"/>
        <end position="384"/>
    </location>
</feature>
<evidence type="ECO:0000313" key="2">
    <source>
        <dbReference type="EMBL" id="TDL15913.1"/>
    </source>
</evidence>
<keyword evidence="3" id="KW-1185">Reference proteome</keyword>
<dbReference type="VEuPathDB" id="FungiDB:BD410DRAFT_844808"/>
<dbReference type="STRING" id="50990.A0A4Y7PKB0"/>
<feature type="compositionally biased region" description="Basic and acidic residues" evidence="1">
    <location>
        <begin position="710"/>
        <end position="735"/>
    </location>
</feature>
<feature type="region of interest" description="Disordered" evidence="1">
    <location>
        <begin position="250"/>
        <end position="270"/>
    </location>
</feature>